<evidence type="ECO:0000313" key="8">
    <source>
        <dbReference type="Proteomes" id="UP001501705"/>
    </source>
</evidence>
<dbReference type="InterPro" id="IPR007016">
    <property type="entry name" value="O-antigen_ligase-rel_domated"/>
</dbReference>
<keyword evidence="2 5" id="KW-0812">Transmembrane</keyword>
<reference evidence="8" key="1">
    <citation type="journal article" date="2019" name="Int. J. Syst. Evol. Microbiol.">
        <title>The Global Catalogue of Microorganisms (GCM) 10K type strain sequencing project: providing services to taxonomists for standard genome sequencing and annotation.</title>
        <authorList>
            <consortium name="The Broad Institute Genomics Platform"/>
            <consortium name="The Broad Institute Genome Sequencing Center for Infectious Disease"/>
            <person name="Wu L."/>
            <person name="Ma J."/>
        </authorList>
    </citation>
    <scope>NUCLEOTIDE SEQUENCE [LARGE SCALE GENOMIC DNA]</scope>
    <source>
        <strain evidence="8">JCM 15572</strain>
    </source>
</reference>
<feature type="domain" description="O-antigen ligase-related" evidence="6">
    <location>
        <begin position="202"/>
        <end position="353"/>
    </location>
</feature>
<sequence>MTTMVPARTGGIVHWPAFPRGDLLAATAGLTTCLLPFLNPAGPGNTAPADAGILLSLLLAVLWAAREHLPIRLPYAIGVAGMLLGGAVATLVSVAPGRTGLVLIQDLLLFAWGATVAMGRHNRAMIRAITVAWCRTATIYSGVGVAAYILGINSLSGVTARDGVRAAYTFGDANLAGNYLVMSLFVIAACKHPRSPGVRKIAYLLVLIAIGFTGSNGAMLTLLIGLVLAFTVTRYRNHGAVAGVAALAVTALVGGLIVGAVMPRVDLSAVREKAAGSIPLLRDSFGRSANSSSQRATIDQEGAGLFLRGDAIGYGPGRTKTTLQATQAPYVKEAHNDYLATLLERGVIGGIGLLLFGVALFARCLRLVFGTLPKAYAEVVPRAWLLAVIGPVMATAAGFYEVLHFRHLWTWLGLIAALVLVMQDQIKEQRKAQS</sequence>
<evidence type="ECO:0000256" key="1">
    <source>
        <dbReference type="ARBA" id="ARBA00004141"/>
    </source>
</evidence>
<keyword evidence="3 5" id="KW-1133">Transmembrane helix</keyword>
<accession>A0ABP4QB89</accession>
<keyword evidence="8" id="KW-1185">Reference proteome</keyword>
<dbReference type="Proteomes" id="UP001501705">
    <property type="component" value="Unassembled WGS sequence"/>
</dbReference>
<comment type="caution">
    <text evidence="7">The sequence shown here is derived from an EMBL/GenBank/DDBJ whole genome shotgun (WGS) entry which is preliminary data.</text>
</comment>
<feature type="transmembrane region" description="Helical" evidence="5">
    <location>
        <begin position="73"/>
        <end position="95"/>
    </location>
</feature>
<name>A0ABP4QB89_9ACTN</name>
<comment type="subcellular location">
    <subcellularLocation>
        <location evidence="1">Membrane</location>
        <topology evidence="1">Multi-pass membrane protein</topology>
    </subcellularLocation>
</comment>
<evidence type="ECO:0000259" key="6">
    <source>
        <dbReference type="Pfam" id="PF04932"/>
    </source>
</evidence>
<feature type="transmembrane region" description="Helical" evidence="5">
    <location>
        <begin position="383"/>
        <end position="402"/>
    </location>
</feature>
<feature type="transmembrane region" description="Helical" evidence="5">
    <location>
        <begin position="101"/>
        <end position="119"/>
    </location>
</feature>
<evidence type="ECO:0000256" key="4">
    <source>
        <dbReference type="ARBA" id="ARBA00023136"/>
    </source>
</evidence>
<protein>
    <recommendedName>
        <fullName evidence="6">O-antigen ligase-related domain-containing protein</fullName>
    </recommendedName>
</protein>
<proteinExistence type="predicted"/>
<gene>
    <name evidence="7" type="ORF">GCM10009804_67770</name>
</gene>
<dbReference type="Pfam" id="PF04932">
    <property type="entry name" value="Wzy_C"/>
    <property type="match status" value="1"/>
</dbReference>
<dbReference type="RefSeq" id="WP_344240266.1">
    <property type="nucleotide sequence ID" value="NZ_BAAAPH010000030.1"/>
</dbReference>
<evidence type="ECO:0000256" key="3">
    <source>
        <dbReference type="ARBA" id="ARBA00022989"/>
    </source>
</evidence>
<feature type="transmembrane region" description="Helical" evidence="5">
    <location>
        <begin position="240"/>
        <end position="262"/>
    </location>
</feature>
<evidence type="ECO:0000313" key="7">
    <source>
        <dbReference type="EMBL" id="GAA1601647.1"/>
    </source>
</evidence>
<dbReference type="EMBL" id="BAAAPH010000030">
    <property type="protein sequence ID" value="GAA1601647.1"/>
    <property type="molecule type" value="Genomic_DNA"/>
</dbReference>
<keyword evidence="4 5" id="KW-0472">Membrane</keyword>
<feature type="transmembrane region" description="Helical" evidence="5">
    <location>
        <begin position="131"/>
        <end position="151"/>
    </location>
</feature>
<evidence type="ECO:0000256" key="2">
    <source>
        <dbReference type="ARBA" id="ARBA00022692"/>
    </source>
</evidence>
<feature type="transmembrane region" description="Helical" evidence="5">
    <location>
        <begin position="408"/>
        <end position="426"/>
    </location>
</feature>
<dbReference type="InterPro" id="IPR051533">
    <property type="entry name" value="WaaL-like"/>
</dbReference>
<dbReference type="PANTHER" id="PTHR37422:SF13">
    <property type="entry name" value="LIPOPOLYSACCHARIDE BIOSYNTHESIS PROTEIN PA4999-RELATED"/>
    <property type="match status" value="1"/>
</dbReference>
<evidence type="ECO:0000256" key="5">
    <source>
        <dbReference type="SAM" id="Phobius"/>
    </source>
</evidence>
<organism evidence="7 8">
    <name type="scientific">Kribbella hippodromi</name>
    <dbReference type="NCBI Taxonomy" id="434347"/>
    <lineage>
        <taxon>Bacteria</taxon>
        <taxon>Bacillati</taxon>
        <taxon>Actinomycetota</taxon>
        <taxon>Actinomycetes</taxon>
        <taxon>Propionibacteriales</taxon>
        <taxon>Kribbellaceae</taxon>
        <taxon>Kribbella</taxon>
    </lineage>
</organism>
<feature type="transmembrane region" description="Helical" evidence="5">
    <location>
        <begin position="201"/>
        <end position="228"/>
    </location>
</feature>
<dbReference type="PANTHER" id="PTHR37422">
    <property type="entry name" value="TEICHURONIC ACID BIOSYNTHESIS PROTEIN TUAE"/>
    <property type="match status" value="1"/>
</dbReference>
<feature type="transmembrane region" description="Helical" evidence="5">
    <location>
        <begin position="342"/>
        <end position="362"/>
    </location>
</feature>